<dbReference type="InterPro" id="IPR036291">
    <property type="entry name" value="NAD(P)-bd_dom_sf"/>
</dbReference>
<dbReference type="RefSeq" id="XP_007734416.1">
    <property type="nucleotide sequence ID" value="XM_007736226.1"/>
</dbReference>
<dbReference type="GO" id="GO:0016614">
    <property type="term" value="F:oxidoreductase activity, acting on CH-OH group of donors"/>
    <property type="evidence" value="ECO:0007669"/>
    <property type="project" value="UniProtKB-ARBA"/>
</dbReference>
<evidence type="ECO:0000256" key="1">
    <source>
        <dbReference type="ARBA" id="ARBA00006484"/>
    </source>
</evidence>
<keyword evidence="2" id="KW-0560">Oxidoreductase</keyword>
<dbReference type="InterPro" id="IPR002347">
    <property type="entry name" value="SDR_fam"/>
</dbReference>
<evidence type="ECO:0000313" key="4">
    <source>
        <dbReference type="Proteomes" id="UP000019478"/>
    </source>
</evidence>
<dbReference type="HOGENOM" id="CLU_1578321_0_0_1"/>
<organism evidence="3 4">
    <name type="scientific">Capronia epimyces CBS 606.96</name>
    <dbReference type="NCBI Taxonomy" id="1182542"/>
    <lineage>
        <taxon>Eukaryota</taxon>
        <taxon>Fungi</taxon>
        <taxon>Dikarya</taxon>
        <taxon>Ascomycota</taxon>
        <taxon>Pezizomycotina</taxon>
        <taxon>Eurotiomycetes</taxon>
        <taxon>Chaetothyriomycetidae</taxon>
        <taxon>Chaetothyriales</taxon>
        <taxon>Herpotrichiellaceae</taxon>
        <taxon>Capronia</taxon>
    </lineage>
</organism>
<dbReference type="GeneID" id="19170216"/>
<sequence length="169" mass="19137">MWLKDITPEHFDKAFDTNVRFPMFLMKERLPYLRRGGRVVSLGSVVRRQGWKMHPAYGIKARRESLARSWAVELGHNYGITVNAVNPGPVATDMPTPAEALVEFDHYIKSTPAAPRVGTVDDIAQTRYGLPVRRWCQMGDPGLLRVRTEARFWYDLLPVAASLDGSARI</sequence>
<evidence type="ECO:0008006" key="5">
    <source>
        <dbReference type="Google" id="ProtNLM"/>
    </source>
</evidence>
<evidence type="ECO:0000313" key="3">
    <source>
        <dbReference type="EMBL" id="EXJ82293.1"/>
    </source>
</evidence>
<gene>
    <name evidence="3" type="ORF">A1O3_06106</name>
</gene>
<dbReference type="SUPFAM" id="SSF51735">
    <property type="entry name" value="NAD(P)-binding Rossmann-fold domains"/>
    <property type="match status" value="1"/>
</dbReference>
<name>W9XPY8_9EURO</name>
<dbReference type="OrthoDB" id="47007at2759"/>
<evidence type="ECO:0000256" key="2">
    <source>
        <dbReference type="ARBA" id="ARBA00023002"/>
    </source>
</evidence>
<dbReference type="Proteomes" id="UP000019478">
    <property type="component" value="Unassembled WGS sequence"/>
</dbReference>
<proteinExistence type="inferred from homology"/>
<dbReference type="PANTHER" id="PTHR48107">
    <property type="entry name" value="NADPH-DEPENDENT ALDEHYDE REDUCTASE-LIKE PROTEIN, CHLOROPLASTIC-RELATED"/>
    <property type="match status" value="1"/>
</dbReference>
<keyword evidence="4" id="KW-1185">Reference proteome</keyword>
<comment type="caution">
    <text evidence="3">The sequence shown here is derived from an EMBL/GenBank/DDBJ whole genome shotgun (WGS) entry which is preliminary data.</text>
</comment>
<dbReference type="Pfam" id="PF13561">
    <property type="entry name" value="adh_short_C2"/>
    <property type="match status" value="1"/>
</dbReference>
<accession>W9XPY8</accession>
<dbReference type="AlphaFoldDB" id="W9XPY8"/>
<comment type="similarity">
    <text evidence="1">Belongs to the short-chain dehydrogenases/reductases (SDR) family.</text>
</comment>
<dbReference type="PRINTS" id="PR00081">
    <property type="entry name" value="GDHRDH"/>
</dbReference>
<protein>
    <recommendedName>
        <fullName evidence="5">3-oxoacyl-[acyl-carrier protein] reductase</fullName>
    </recommendedName>
</protein>
<reference evidence="3 4" key="1">
    <citation type="submission" date="2013-03" db="EMBL/GenBank/DDBJ databases">
        <title>The Genome Sequence of Capronia epimyces CBS 606.96.</title>
        <authorList>
            <consortium name="The Broad Institute Genomics Platform"/>
            <person name="Cuomo C."/>
            <person name="de Hoog S."/>
            <person name="Gorbushina A."/>
            <person name="Walker B."/>
            <person name="Young S.K."/>
            <person name="Zeng Q."/>
            <person name="Gargeya S."/>
            <person name="Fitzgerald M."/>
            <person name="Haas B."/>
            <person name="Abouelleil A."/>
            <person name="Allen A.W."/>
            <person name="Alvarado L."/>
            <person name="Arachchi H.M."/>
            <person name="Berlin A.M."/>
            <person name="Chapman S.B."/>
            <person name="Gainer-Dewar J."/>
            <person name="Goldberg J."/>
            <person name="Griggs A."/>
            <person name="Gujja S."/>
            <person name="Hansen M."/>
            <person name="Howarth C."/>
            <person name="Imamovic A."/>
            <person name="Ireland A."/>
            <person name="Larimer J."/>
            <person name="McCowan C."/>
            <person name="Murphy C."/>
            <person name="Pearson M."/>
            <person name="Poon T.W."/>
            <person name="Priest M."/>
            <person name="Roberts A."/>
            <person name="Saif S."/>
            <person name="Shea T."/>
            <person name="Sisk P."/>
            <person name="Sykes S."/>
            <person name="Wortman J."/>
            <person name="Nusbaum C."/>
            <person name="Birren B."/>
        </authorList>
    </citation>
    <scope>NUCLEOTIDE SEQUENCE [LARGE SCALE GENOMIC DNA]</scope>
    <source>
        <strain evidence="3 4">CBS 606.96</strain>
    </source>
</reference>
<dbReference type="EMBL" id="AMGY01000005">
    <property type="protein sequence ID" value="EXJ82293.1"/>
    <property type="molecule type" value="Genomic_DNA"/>
</dbReference>
<dbReference type="Gene3D" id="3.40.50.720">
    <property type="entry name" value="NAD(P)-binding Rossmann-like Domain"/>
    <property type="match status" value="1"/>
</dbReference>